<dbReference type="PANTHER" id="PTHR21472">
    <property type="entry name" value="ENDONUCLEASE DOMAIN-CONTAINING 1 PROTEIN ENDOD1"/>
    <property type="match status" value="1"/>
</dbReference>
<dbReference type="InterPro" id="IPR044925">
    <property type="entry name" value="His-Me_finger_sf"/>
</dbReference>
<gene>
    <name evidence="3" type="ORF">pdam_00011717</name>
</gene>
<comment type="caution">
    <text evidence="3">The sequence shown here is derived from an EMBL/GenBank/DDBJ whole genome shotgun (WGS) entry which is preliminary data.</text>
</comment>
<proteinExistence type="predicted"/>
<evidence type="ECO:0000259" key="2">
    <source>
        <dbReference type="SMART" id="SM00892"/>
    </source>
</evidence>
<feature type="chain" id="PRO_5018266123" description="DNA/RNA non-specific endonuclease/pyrophosphatase/phosphodiesterase domain-containing protein" evidence="1">
    <location>
        <begin position="24"/>
        <end position="368"/>
    </location>
</feature>
<dbReference type="EMBL" id="RCHS01004116">
    <property type="protein sequence ID" value="RMX37473.1"/>
    <property type="molecule type" value="Genomic_DNA"/>
</dbReference>
<sequence>MVESTASLLLLLVIEYLLHEIAGQQCSTIGINGIAGCQCNLMEACDEDGKPKSTWAQYLPTGVDQFGLVDGGHQNLAYLCEVGAVAILYDCNNRIPLFAATVITGAQLLGRDFGRRPPANFRRSSLKWLSLKFQQVGKDYLRAINRELCYVTRRGDRYLVDKDWVISSGHKSRFRTQDCPRGSLVKTIIHRGHLIASQYGRKNPKKKAATFTYTNAVPQFGLFNSHPWQVCERRLLMWGTQNCAKVKGATQVQLFIVVGAMPSTVFSPLKHRYFGKKGFSDYMDNVYRVNVPKHMWTAACCRYKAKRVWKYHSTASKRENNPGMEPCVTSDIGKLSQWLFQSVRGGTRVNLFPETPQCNKKDNFIPLW</sequence>
<dbReference type="AlphaFoldDB" id="A0A3M6T814"/>
<dbReference type="InterPro" id="IPR001604">
    <property type="entry name" value="Endo_G_ENPP1-like_dom"/>
</dbReference>
<keyword evidence="1" id="KW-0732">Signal</keyword>
<dbReference type="Proteomes" id="UP000275408">
    <property type="component" value="Unassembled WGS sequence"/>
</dbReference>
<dbReference type="GO" id="GO:0046872">
    <property type="term" value="F:metal ion binding"/>
    <property type="evidence" value="ECO:0007669"/>
    <property type="project" value="InterPro"/>
</dbReference>
<organism evidence="3 4">
    <name type="scientific">Pocillopora damicornis</name>
    <name type="common">Cauliflower coral</name>
    <name type="synonym">Millepora damicornis</name>
    <dbReference type="NCBI Taxonomy" id="46731"/>
    <lineage>
        <taxon>Eukaryota</taxon>
        <taxon>Metazoa</taxon>
        <taxon>Cnidaria</taxon>
        <taxon>Anthozoa</taxon>
        <taxon>Hexacorallia</taxon>
        <taxon>Scleractinia</taxon>
        <taxon>Astrocoeniina</taxon>
        <taxon>Pocilloporidae</taxon>
        <taxon>Pocillopora</taxon>
    </lineage>
</organism>
<name>A0A3M6T814_POCDA</name>
<dbReference type="Pfam" id="PF01223">
    <property type="entry name" value="Endonuclease_NS"/>
    <property type="match status" value="1"/>
</dbReference>
<feature type="signal peptide" evidence="1">
    <location>
        <begin position="1"/>
        <end position="23"/>
    </location>
</feature>
<dbReference type="PANTHER" id="PTHR21472:SF7">
    <property type="entry name" value="ENDONUCLEASE G, MITOCHONDRIAL-LIKE ISOFORM X2"/>
    <property type="match status" value="1"/>
</dbReference>
<accession>A0A3M6T814</accession>
<feature type="domain" description="DNA/RNA non-specific endonuclease/pyrophosphatase/phosphodiesterase" evidence="2">
    <location>
        <begin position="81"/>
        <end position="349"/>
    </location>
</feature>
<dbReference type="SMART" id="SM00892">
    <property type="entry name" value="Endonuclease_NS"/>
    <property type="match status" value="1"/>
</dbReference>
<evidence type="ECO:0000256" key="1">
    <source>
        <dbReference type="SAM" id="SignalP"/>
    </source>
</evidence>
<protein>
    <recommendedName>
        <fullName evidence="2">DNA/RNA non-specific endonuclease/pyrophosphatase/phosphodiesterase domain-containing protein</fullName>
    </recommendedName>
</protein>
<reference evidence="3 4" key="1">
    <citation type="journal article" date="2018" name="Sci. Rep.">
        <title>Comparative analysis of the Pocillopora damicornis genome highlights role of immune system in coral evolution.</title>
        <authorList>
            <person name="Cunning R."/>
            <person name="Bay R.A."/>
            <person name="Gillette P."/>
            <person name="Baker A.C."/>
            <person name="Traylor-Knowles N."/>
        </authorList>
    </citation>
    <scope>NUCLEOTIDE SEQUENCE [LARGE SCALE GENOMIC DNA]</scope>
    <source>
        <strain evidence="3">RSMAS</strain>
        <tissue evidence="3">Whole animal</tissue>
    </source>
</reference>
<dbReference type="GO" id="GO:0003676">
    <property type="term" value="F:nucleic acid binding"/>
    <property type="evidence" value="ECO:0007669"/>
    <property type="project" value="InterPro"/>
</dbReference>
<evidence type="ECO:0000313" key="4">
    <source>
        <dbReference type="Proteomes" id="UP000275408"/>
    </source>
</evidence>
<dbReference type="InterPro" id="IPR044929">
    <property type="entry name" value="DNA/RNA_non-sp_Endonuclease_sf"/>
</dbReference>
<keyword evidence="4" id="KW-1185">Reference proteome</keyword>
<dbReference type="GO" id="GO:0016787">
    <property type="term" value="F:hydrolase activity"/>
    <property type="evidence" value="ECO:0007669"/>
    <property type="project" value="InterPro"/>
</dbReference>
<dbReference type="InterPro" id="IPR039015">
    <property type="entry name" value="ENDOD1"/>
</dbReference>
<dbReference type="Gene3D" id="3.40.570.10">
    <property type="entry name" value="Extracellular Endonuclease, subunit A"/>
    <property type="match status" value="1"/>
</dbReference>
<dbReference type="OrthoDB" id="5946466at2759"/>
<dbReference type="SUPFAM" id="SSF54060">
    <property type="entry name" value="His-Me finger endonucleases"/>
    <property type="match status" value="1"/>
</dbReference>
<evidence type="ECO:0000313" key="3">
    <source>
        <dbReference type="EMBL" id="RMX37473.1"/>
    </source>
</evidence>